<dbReference type="Pfam" id="PF00501">
    <property type="entry name" value="AMP-binding"/>
    <property type="match status" value="1"/>
</dbReference>
<dbReference type="CDD" id="cd05921">
    <property type="entry name" value="FCS"/>
    <property type="match status" value="1"/>
</dbReference>
<dbReference type="Proteomes" id="UP001431010">
    <property type="component" value="Chromosome"/>
</dbReference>
<organism evidence="2 3">
    <name type="scientific">Bradyrhizobium ontarionense</name>
    <dbReference type="NCBI Taxonomy" id="2898149"/>
    <lineage>
        <taxon>Bacteria</taxon>
        <taxon>Pseudomonadati</taxon>
        <taxon>Pseudomonadota</taxon>
        <taxon>Alphaproteobacteria</taxon>
        <taxon>Hyphomicrobiales</taxon>
        <taxon>Nitrobacteraceae</taxon>
        <taxon>Bradyrhizobium</taxon>
    </lineage>
</organism>
<gene>
    <name evidence="2" type="ORF">LQG66_19300</name>
</gene>
<dbReference type="InterPro" id="IPR020845">
    <property type="entry name" value="AMP-binding_CS"/>
</dbReference>
<evidence type="ECO:0000313" key="2">
    <source>
        <dbReference type="EMBL" id="UFZ01476.1"/>
    </source>
</evidence>
<dbReference type="SUPFAM" id="SSF56801">
    <property type="entry name" value="Acetyl-CoA synthetase-like"/>
    <property type="match status" value="1"/>
</dbReference>
<reference evidence="2" key="1">
    <citation type="journal article" date="2024" name="Antonie Van Leeuwenhoek">
        <title>Bradyrhizobium ontarionense sp. nov., a novel bacterial symbiont isolated from Aeschynomene indica (Indian jointvetch), harbours photosynthesis, nitrogen fixation and nitrous oxide (N2O) reductase genes.</title>
        <authorList>
            <person name="Bromfield E.S.P."/>
            <person name="Cloutier S."/>
        </authorList>
    </citation>
    <scope>NUCLEOTIDE SEQUENCE</scope>
    <source>
        <strain evidence="2">A19</strain>
    </source>
</reference>
<feature type="domain" description="AMP-dependent synthetase/ligase" evidence="1">
    <location>
        <begin position="49"/>
        <end position="430"/>
    </location>
</feature>
<dbReference type="PANTHER" id="PTHR24096">
    <property type="entry name" value="LONG-CHAIN-FATTY-ACID--COA LIGASE"/>
    <property type="match status" value="1"/>
</dbReference>
<proteinExistence type="predicted"/>
<dbReference type="InterPro" id="IPR042099">
    <property type="entry name" value="ANL_N_sf"/>
</dbReference>
<accession>A0ABY3R2C6</accession>
<keyword evidence="3" id="KW-1185">Reference proteome</keyword>
<evidence type="ECO:0000259" key="1">
    <source>
        <dbReference type="Pfam" id="PF00501"/>
    </source>
</evidence>
<dbReference type="InterPro" id="IPR000873">
    <property type="entry name" value="AMP-dep_synth/lig_dom"/>
</dbReference>
<dbReference type="PANTHER" id="PTHR24096:SF420">
    <property type="entry name" value="LONG-CHAIN-FATTY-ACID--COA LIGASE-RELATED"/>
    <property type="match status" value="1"/>
</dbReference>
<dbReference type="EMBL" id="CP088156">
    <property type="protein sequence ID" value="UFZ01476.1"/>
    <property type="molecule type" value="Genomic_DNA"/>
</dbReference>
<sequence length="620" mass="65722">MVSTGRHLDAKPAMFAAPSVEATTRDDGAIILRSRMPLLPAARCSGEWLEHWARTVPDRTFLAERDGDGWTRLSYGETLAQVRAAAAWMLAQGLSPDRPLAILSDNSIAHAVLALAAQHVGVPVCAISPAYSLMSTDHEKLRAMIRLLDPGAIFVAQRGAFARALAAIEGLHRAPIIAGDSDGSSAVPLQAVIATKPGSEVNSAFAAVTPDTIAKLLFTSGSTGLPKAVINTQRMLTTSQQAKAQLWTFLRDVEGGPVIVDWLPWSHTFGANHNFNLVLAQGGSLYIDGGKPAPGLFETSLSNLRSVMPTIYFNVPRGFDMLVAALKTDEELSKAFFSGVRCIFYAAAALPQNLWDALNEMSQATIGRSAPLISAWGATETSPLATDCHFFAERAGNIGVPIPGTELKLVPSGEKLEIRVRGPNVTPGYWKAPELTSAAFDEEGFYKIGDAVKLADPDHPERGLFFDGRITEDFKLSSGTWVNVGALRVAGIAALAPLAQDIVIAGHGTDEVHFLVVPNLAACRAKAGLADTASVSGVLAHPAVRNGIAQGLATLRAEAVGSSRYATRALLMAEPPSLDAGEITDKGYINQRAALSRRADLVARLQDDAAPDLIRPGAVN</sequence>
<dbReference type="RefSeq" id="WP_231317274.1">
    <property type="nucleotide sequence ID" value="NZ_CP088156.1"/>
</dbReference>
<dbReference type="Gene3D" id="3.40.50.12780">
    <property type="entry name" value="N-terminal domain of ligase-like"/>
    <property type="match status" value="1"/>
</dbReference>
<protein>
    <submittedName>
        <fullName evidence="2">Feruloyl-CoA synthase</fullName>
    </submittedName>
</protein>
<evidence type="ECO:0000313" key="3">
    <source>
        <dbReference type="Proteomes" id="UP001431010"/>
    </source>
</evidence>
<dbReference type="PROSITE" id="PS00455">
    <property type="entry name" value="AMP_BINDING"/>
    <property type="match status" value="1"/>
</dbReference>
<name>A0ABY3R2C6_9BRAD</name>